<evidence type="ECO:0000256" key="1">
    <source>
        <dbReference type="ARBA" id="ARBA00023284"/>
    </source>
</evidence>
<comment type="caution">
    <text evidence="3">The sequence shown here is derived from an EMBL/GenBank/DDBJ whole genome shotgun (WGS) entry which is preliminary data.</text>
</comment>
<dbReference type="Pfam" id="PF10262">
    <property type="entry name" value="Rdx"/>
    <property type="match status" value="1"/>
</dbReference>
<evidence type="ECO:0000313" key="5">
    <source>
        <dbReference type="Proteomes" id="UP000215902"/>
    </source>
</evidence>
<dbReference type="Proteomes" id="UP000215902">
    <property type="component" value="Unassembled WGS sequence"/>
</dbReference>
<dbReference type="EMBL" id="NIVC01001558">
    <property type="protein sequence ID" value="PAA66428.1"/>
    <property type="molecule type" value="Genomic_DNA"/>
</dbReference>
<dbReference type="EMBL" id="NIVC01003183">
    <property type="protein sequence ID" value="PAA52785.1"/>
    <property type="molecule type" value="Genomic_DNA"/>
</dbReference>
<proteinExistence type="predicted"/>
<dbReference type="AlphaFoldDB" id="A0A267EY32"/>
<name>A0A267EY32_9PLAT</name>
<dbReference type="InterPro" id="IPR036249">
    <property type="entry name" value="Thioredoxin-like_sf"/>
</dbReference>
<keyword evidence="1" id="KW-0676">Redox-active center</keyword>
<evidence type="ECO:0000313" key="2">
    <source>
        <dbReference type="EMBL" id="PAA52785.1"/>
    </source>
</evidence>
<protein>
    <submittedName>
        <fullName evidence="3">Uncharacterized protein</fullName>
    </submittedName>
</protein>
<organism evidence="3 5">
    <name type="scientific">Macrostomum lignano</name>
    <dbReference type="NCBI Taxonomy" id="282301"/>
    <lineage>
        <taxon>Eukaryota</taxon>
        <taxon>Metazoa</taxon>
        <taxon>Spiralia</taxon>
        <taxon>Lophotrochozoa</taxon>
        <taxon>Platyhelminthes</taxon>
        <taxon>Rhabditophora</taxon>
        <taxon>Macrostomorpha</taxon>
        <taxon>Macrostomida</taxon>
        <taxon>Macrostomidae</taxon>
        <taxon>Macrostomum</taxon>
    </lineage>
</organism>
<dbReference type="InterPro" id="IPR011893">
    <property type="entry name" value="Selenoprotein_Rdx-typ"/>
</dbReference>
<evidence type="ECO:0000313" key="3">
    <source>
        <dbReference type="EMBL" id="PAA66428.1"/>
    </source>
</evidence>
<gene>
    <name evidence="3" type="ORF">BOX15_Mlig002206g1</name>
    <name evidence="2" type="ORF">BOX15_Mlig002206g2</name>
    <name evidence="4" type="ORF">BOX15_Mlig002206g3</name>
</gene>
<dbReference type="EMBL" id="NIVC01000774">
    <property type="protein sequence ID" value="PAA76978.1"/>
    <property type="molecule type" value="Genomic_DNA"/>
</dbReference>
<sequence length="161" mass="18567">MSTTRQSDAPKGPQKKEPLRIEIRFCGIQPNVVAFYAIRSAVMKHFWDVNIDGYETDDFGTFDVYVNKECIFKRKESHGYPNISQMLREIILYQERLMLLQQTGQSKPKGFNLTALASNMKDPEMKPMDLSKMDVKNWLIFGKGFVKESERSDSSCLSIIN</sequence>
<dbReference type="SUPFAM" id="SSF52833">
    <property type="entry name" value="Thioredoxin-like"/>
    <property type="match status" value="1"/>
</dbReference>
<dbReference type="Gene3D" id="3.40.30.10">
    <property type="entry name" value="Glutaredoxin"/>
    <property type="match status" value="1"/>
</dbReference>
<accession>A0A267EY32</accession>
<keyword evidence="5" id="KW-1185">Reference proteome</keyword>
<reference evidence="3 5" key="1">
    <citation type="submission" date="2017-06" db="EMBL/GenBank/DDBJ databases">
        <title>A platform for efficient transgenesis in Macrostomum lignano, a flatworm model organism for stem cell research.</title>
        <authorList>
            <person name="Berezikov E."/>
        </authorList>
    </citation>
    <scope>NUCLEOTIDE SEQUENCE [LARGE SCALE GENOMIC DNA]</scope>
    <source>
        <strain evidence="3">DV1</strain>
        <tissue evidence="3">Whole organism</tissue>
    </source>
</reference>
<evidence type="ECO:0000313" key="4">
    <source>
        <dbReference type="EMBL" id="PAA76978.1"/>
    </source>
</evidence>